<dbReference type="InterPro" id="IPR004629">
    <property type="entry name" value="WecG_TagA_CpsF"/>
</dbReference>
<dbReference type="Pfam" id="PF03808">
    <property type="entry name" value="Glyco_tran_WecG"/>
    <property type="match status" value="1"/>
</dbReference>
<proteinExistence type="predicted"/>
<evidence type="ECO:0000256" key="1">
    <source>
        <dbReference type="ARBA" id="ARBA00022676"/>
    </source>
</evidence>
<dbReference type="PANTHER" id="PTHR34136">
    <property type="match status" value="1"/>
</dbReference>
<dbReference type="GO" id="GO:0016758">
    <property type="term" value="F:hexosyltransferase activity"/>
    <property type="evidence" value="ECO:0007669"/>
    <property type="project" value="TreeGrafter"/>
</dbReference>
<protein>
    <submittedName>
        <fullName evidence="3">WecB/TagA/CpsF family glycosyltransferase</fullName>
    </submittedName>
</protein>
<evidence type="ECO:0000256" key="2">
    <source>
        <dbReference type="ARBA" id="ARBA00022679"/>
    </source>
</evidence>
<keyword evidence="1" id="KW-0328">Glycosyltransferase</keyword>
<dbReference type="AlphaFoldDB" id="A0A6B3N3Y5"/>
<name>A0A6B3N3Y5_9CYAN</name>
<comment type="caution">
    <text evidence="3">The sequence shown here is derived from an EMBL/GenBank/DDBJ whole genome shotgun (WGS) entry which is preliminary data.</text>
</comment>
<gene>
    <name evidence="3" type="ORF">F6J89_00705</name>
</gene>
<dbReference type="EMBL" id="JAAHFQ010000007">
    <property type="protein sequence ID" value="NER26213.1"/>
    <property type="molecule type" value="Genomic_DNA"/>
</dbReference>
<dbReference type="PANTHER" id="PTHR34136:SF1">
    <property type="entry name" value="UDP-N-ACETYL-D-MANNOSAMINURONIC ACID TRANSFERASE"/>
    <property type="match status" value="1"/>
</dbReference>
<accession>A0A6B3N3Y5</accession>
<organism evidence="3">
    <name type="scientific">Symploca sp. SIO1C4</name>
    <dbReference type="NCBI Taxonomy" id="2607765"/>
    <lineage>
        <taxon>Bacteria</taxon>
        <taxon>Bacillati</taxon>
        <taxon>Cyanobacteriota</taxon>
        <taxon>Cyanophyceae</taxon>
        <taxon>Coleofasciculales</taxon>
        <taxon>Coleofasciculaceae</taxon>
        <taxon>Symploca</taxon>
    </lineage>
</organism>
<dbReference type="CDD" id="cd06533">
    <property type="entry name" value="Glyco_transf_WecG_TagA"/>
    <property type="match status" value="1"/>
</dbReference>
<dbReference type="NCBIfam" id="TIGR00696">
    <property type="entry name" value="wecG_tagA_cpsF"/>
    <property type="match status" value="1"/>
</dbReference>
<sequence>MLEAPKQFTVLGLPVHLLKNLDDYSHWLGERLQHKLGSQVVTLNAEMAMEAQRNRSLVSIIRQAELVIPDGAGVIMYLRLQGERWRRTPGIELAQSLLHKAGQLGESCPVFFYGGAPGVALKAGEFWQQQLPKLAIAGINHGYLSPEAEQELQITLRQRQPKLILVGLGVPRQEFWIAQHRHLCPQAIWIGVGGSFDIWAGTKSRAPIWLRENNLEWLYRLYQEPWRWRRMMALPRFALKAIGHFLA</sequence>
<keyword evidence="2 3" id="KW-0808">Transferase</keyword>
<reference evidence="3" key="1">
    <citation type="submission" date="2019-11" db="EMBL/GenBank/DDBJ databases">
        <title>Genomic insights into an expanded diversity of filamentous marine cyanobacteria reveals the extraordinary biosynthetic potential of Moorea and Okeania.</title>
        <authorList>
            <person name="Ferreira Leao T."/>
            <person name="Wang M."/>
            <person name="Moss N."/>
            <person name="Da Silva R."/>
            <person name="Sanders J."/>
            <person name="Nurk S."/>
            <person name="Gurevich A."/>
            <person name="Humphrey G."/>
            <person name="Reher R."/>
            <person name="Zhu Q."/>
            <person name="Belda-Ferre P."/>
            <person name="Glukhov E."/>
            <person name="Rex R."/>
            <person name="Dorrestein P.C."/>
            <person name="Knight R."/>
            <person name="Pevzner P."/>
            <person name="Gerwick W.H."/>
            <person name="Gerwick L."/>
        </authorList>
    </citation>
    <scope>NUCLEOTIDE SEQUENCE</scope>
    <source>
        <strain evidence="3">SIO1C4</strain>
    </source>
</reference>
<evidence type="ECO:0000313" key="3">
    <source>
        <dbReference type="EMBL" id="NER26213.1"/>
    </source>
</evidence>